<feature type="transmembrane region" description="Helical" evidence="1">
    <location>
        <begin position="52"/>
        <end position="72"/>
    </location>
</feature>
<evidence type="ECO:0000313" key="3">
    <source>
        <dbReference type="Proteomes" id="UP000256977"/>
    </source>
</evidence>
<comment type="caution">
    <text evidence="2">The sequence shown here is derived from an EMBL/GenBank/DDBJ whole genome shotgun (WGS) entry which is preliminary data.</text>
</comment>
<protein>
    <submittedName>
        <fullName evidence="2">Uncharacterized protein</fullName>
    </submittedName>
</protein>
<accession>A0A3D9KKT5</accession>
<sequence length="77" mass="8851">MKPQVEAVKTMFAIAPYLFKFIAYLFIGSMTWLQYTTRSSSELIYEPLTRALIGVAIVECIHNLVIVLYKLYGKKKS</sequence>
<name>A0A3D9KKT5_9BACL</name>
<dbReference type="AlphaFoldDB" id="A0A3D9KKT5"/>
<reference evidence="2 3" key="1">
    <citation type="submission" date="2018-07" db="EMBL/GenBank/DDBJ databases">
        <title>Genomic Encyclopedia of Type Strains, Phase III (KMG-III): the genomes of soil and plant-associated and newly described type strains.</title>
        <authorList>
            <person name="Whitman W."/>
        </authorList>
    </citation>
    <scope>NUCLEOTIDE SEQUENCE [LARGE SCALE GENOMIC DNA]</scope>
    <source>
        <strain evidence="2 3">CECT 7287</strain>
    </source>
</reference>
<organism evidence="2 3">
    <name type="scientific">Cohnella phaseoli</name>
    <dbReference type="NCBI Taxonomy" id="456490"/>
    <lineage>
        <taxon>Bacteria</taxon>
        <taxon>Bacillati</taxon>
        <taxon>Bacillota</taxon>
        <taxon>Bacilli</taxon>
        <taxon>Bacillales</taxon>
        <taxon>Paenibacillaceae</taxon>
        <taxon>Cohnella</taxon>
    </lineage>
</organism>
<proteinExistence type="predicted"/>
<dbReference type="Proteomes" id="UP000256977">
    <property type="component" value="Unassembled WGS sequence"/>
</dbReference>
<keyword evidence="1" id="KW-1133">Transmembrane helix</keyword>
<evidence type="ECO:0000256" key="1">
    <source>
        <dbReference type="SAM" id="Phobius"/>
    </source>
</evidence>
<gene>
    <name evidence="2" type="ORF">DFP98_10344</name>
</gene>
<keyword evidence="1" id="KW-0472">Membrane</keyword>
<evidence type="ECO:0000313" key="2">
    <source>
        <dbReference type="EMBL" id="RED86193.1"/>
    </source>
</evidence>
<keyword evidence="3" id="KW-1185">Reference proteome</keyword>
<feature type="transmembrane region" description="Helical" evidence="1">
    <location>
        <begin position="12"/>
        <end position="32"/>
    </location>
</feature>
<dbReference type="EMBL" id="QRDZ01000003">
    <property type="protein sequence ID" value="RED86193.1"/>
    <property type="molecule type" value="Genomic_DNA"/>
</dbReference>
<keyword evidence="1" id="KW-0812">Transmembrane</keyword>